<dbReference type="EMBL" id="JACAZF010000005">
    <property type="protein sequence ID" value="KAF7303880.1"/>
    <property type="molecule type" value="Genomic_DNA"/>
</dbReference>
<evidence type="ECO:0000313" key="2">
    <source>
        <dbReference type="Proteomes" id="UP000636479"/>
    </source>
</evidence>
<reference evidence="1" key="1">
    <citation type="submission" date="2020-05" db="EMBL/GenBank/DDBJ databases">
        <title>Mycena genomes resolve the evolution of fungal bioluminescence.</title>
        <authorList>
            <person name="Tsai I.J."/>
        </authorList>
    </citation>
    <scope>NUCLEOTIDE SEQUENCE</scope>
    <source>
        <strain evidence="1">171206Taipei</strain>
    </source>
</reference>
<dbReference type="RefSeq" id="XP_037220852.1">
    <property type="nucleotide sequence ID" value="XM_037362931.1"/>
</dbReference>
<protein>
    <submittedName>
        <fullName evidence="1">Uncharacterized protein</fullName>
    </submittedName>
</protein>
<proteinExistence type="predicted"/>
<dbReference type="OrthoDB" id="3070390at2759"/>
<evidence type="ECO:0000313" key="1">
    <source>
        <dbReference type="EMBL" id="KAF7303880.1"/>
    </source>
</evidence>
<name>A0A8H6STZ1_9AGAR</name>
<dbReference type="Proteomes" id="UP000636479">
    <property type="component" value="Unassembled WGS sequence"/>
</dbReference>
<accession>A0A8H6STZ1</accession>
<gene>
    <name evidence="1" type="ORF">MIND_00618100</name>
</gene>
<keyword evidence="2" id="KW-1185">Reference proteome</keyword>
<organism evidence="1 2">
    <name type="scientific">Mycena indigotica</name>
    <dbReference type="NCBI Taxonomy" id="2126181"/>
    <lineage>
        <taxon>Eukaryota</taxon>
        <taxon>Fungi</taxon>
        <taxon>Dikarya</taxon>
        <taxon>Basidiomycota</taxon>
        <taxon>Agaricomycotina</taxon>
        <taxon>Agaricomycetes</taxon>
        <taxon>Agaricomycetidae</taxon>
        <taxon>Agaricales</taxon>
        <taxon>Marasmiineae</taxon>
        <taxon>Mycenaceae</taxon>
        <taxon>Mycena</taxon>
    </lineage>
</organism>
<sequence>MHRRVEYHTAVQSSQRFAWCPALVQRQFCVDHWTSDHVLFCVFPSFSHPIPRMVSEVDLAVTVHYKTSSSKAKLSSVEEATPIIRRDLSVLKHVHPKQANISIVWPGAVRFYWSCLPGSVIYQTVKTLDSDTNNNPSFRRTLDSLFIERIIVRETESRQPVFQSPATTLEPAVSIKAEPVYDIPIPPYSRGSDVIDVDKPSTPRILRRDRYKSSSESTSENRVSYEDSHTLQLELSEVRRRINIEIVRERAILSKLEALGETNSDADDDISSVKARFRLLEAELRQERLRRHQAEAFVDDIRREQQTPFVVPALLDAFADISRLTNESH</sequence>
<comment type="caution">
    <text evidence="1">The sequence shown here is derived from an EMBL/GenBank/DDBJ whole genome shotgun (WGS) entry which is preliminary data.</text>
</comment>
<dbReference type="GeneID" id="59345447"/>
<dbReference type="AlphaFoldDB" id="A0A8H6STZ1"/>